<evidence type="ECO:0008006" key="4">
    <source>
        <dbReference type="Google" id="ProtNLM"/>
    </source>
</evidence>
<dbReference type="HOGENOM" id="CLU_115019_1_2_1"/>
<dbReference type="Gene3D" id="3.30.70.100">
    <property type="match status" value="1"/>
</dbReference>
<dbReference type="PANTHER" id="PTHR40260:SF2">
    <property type="entry name" value="BLR8190 PROTEIN"/>
    <property type="match status" value="1"/>
</dbReference>
<dbReference type="Proteomes" id="UP000029964">
    <property type="component" value="Unassembled WGS sequence"/>
</dbReference>
<dbReference type="InterPro" id="IPR009799">
    <property type="entry name" value="EthD_dom"/>
</dbReference>
<organism evidence="2 3">
    <name type="scientific">Hapsidospora chrysogenum (strain ATCC 11550 / CBS 779.69 / DSM 880 / IAM 14645 / JCM 23072 / IMI 49137)</name>
    <name type="common">Acremonium chrysogenum</name>
    <dbReference type="NCBI Taxonomy" id="857340"/>
    <lineage>
        <taxon>Eukaryota</taxon>
        <taxon>Fungi</taxon>
        <taxon>Dikarya</taxon>
        <taxon>Ascomycota</taxon>
        <taxon>Pezizomycotina</taxon>
        <taxon>Sordariomycetes</taxon>
        <taxon>Hypocreomycetidae</taxon>
        <taxon>Hypocreales</taxon>
        <taxon>Bionectriaceae</taxon>
        <taxon>Hapsidospora</taxon>
    </lineage>
</organism>
<dbReference type="OrthoDB" id="4892971at2759"/>
<dbReference type="STRING" id="857340.A0A086T3T3"/>
<accession>A0A086T3T3</accession>
<gene>
    <name evidence="2" type="ORF">ACRE_051940</name>
</gene>
<dbReference type="PANTHER" id="PTHR40260">
    <property type="entry name" value="BLR8190 PROTEIN"/>
    <property type="match status" value="1"/>
</dbReference>
<dbReference type="AlphaFoldDB" id="A0A086T3T3"/>
<evidence type="ECO:0000313" key="2">
    <source>
        <dbReference type="EMBL" id="KFH44015.1"/>
    </source>
</evidence>
<comment type="similarity">
    <text evidence="1">Belongs to the tpcK family.</text>
</comment>
<dbReference type="GO" id="GO:0016491">
    <property type="term" value="F:oxidoreductase activity"/>
    <property type="evidence" value="ECO:0007669"/>
    <property type="project" value="InterPro"/>
</dbReference>
<evidence type="ECO:0000313" key="3">
    <source>
        <dbReference type="Proteomes" id="UP000029964"/>
    </source>
</evidence>
<protein>
    <recommendedName>
        <fullName evidence="4">EthD domain-containing protein</fullName>
    </recommendedName>
</protein>
<comment type="caution">
    <text evidence="2">The sequence shown here is derived from an EMBL/GenBank/DDBJ whole genome shotgun (WGS) entry which is preliminary data.</text>
</comment>
<dbReference type="NCBIfam" id="TIGR02118">
    <property type="entry name" value="EthD family reductase"/>
    <property type="match status" value="1"/>
</dbReference>
<proteinExistence type="inferred from homology"/>
<reference evidence="3" key="1">
    <citation type="journal article" date="2014" name="Genome Announc.">
        <title>Genome sequence and annotation of Acremonium chrysogenum, producer of the beta-lactam antibiotic cephalosporin C.</title>
        <authorList>
            <person name="Terfehr D."/>
            <person name="Dahlmann T.A."/>
            <person name="Specht T."/>
            <person name="Zadra I."/>
            <person name="Kuernsteiner H."/>
            <person name="Kueck U."/>
        </authorList>
    </citation>
    <scope>NUCLEOTIDE SEQUENCE [LARGE SCALE GENOMIC DNA]</scope>
    <source>
        <strain evidence="3">ATCC 11550 / CBS 779.69 / DSM 880 / IAM 14645 / JCM 23072 / IMI 49137</strain>
    </source>
</reference>
<name>A0A086T3T3_HAPC1</name>
<sequence>MSFNLLILYACHDDAKFDMQYYLHVHMPLVERYWRPAGLLGWKVIEFGAHHQSGDYAGCPPPRIANLMTWEDEESYCAASKGPGASEICADAMTFSNRKPIFITGTTVDMG</sequence>
<evidence type="ECO:0000256" key="1">
    <source>
        <dbReference type="ARBA" id="ARBA00005986"/>
    </source>
</evidence>
<dbReference type="EMBL" id="JPKY01000056">
    <property type="protein sequence ID" value="KFH44015.1"/>
    <property type="molecule type" value="Genomic_DNA"/>
</dbReference>
<keyword evidence="3" id="KW-1185">Reference proteome</keyword>
<dbReference type="SUPFAM" id="SSF54909">
    <property type="entry name" value="Dimeric alpha+beta barrel"/>
    <property type="match status" value="1"/>
</dbReference>
<dbReference type="InterPro" id="IPR011008">
    <property type="entry name" value="Dimeric_a/b-barrel"/>
</dbReference>